<evidence type="ECO:0000313" key="1">
    <source>
        <dbReference type="EMBL" id="KNZ44923.1"/>
    </source>
</evidence>
<dbReference type="AlphaFoldDB" id="A0A0L6U8Q7"/>
<dbReference type="SUPFAM" id="SSF53098">
    <property type="entry name" value="Ribonuclease H-like"/>
    <property type="match status" value="1"/>
</dbReference>
<keyword evidence="2" id="KW-1185">Reference proteome</keyword>
<dbReference type="EMBL" id="LAVV01014258">
    <property type="protein sequence ID" value="KNZ44923.1"/>
    <property type="molecule type" value="Genomic_DNA"/>
</dbReference>
<accession>A0A0L6U8Q7</accession>
<gene>
    <name evidence="1" type="ORF">VP01_8689g1</name>
</gene>
<dbReference type="OrthoDB" id="2273864at2759"/>
<dbReference type="InterPro" id="IPR036397">
    <property type="entry name" value="RNaseH_sf"/>
</dbReference>
<proteinExistence type="predicted"/>
<dbReference type="Gene3D" id="3.30.420.10">
    <property type="entry name" value="Ribonuclease H-like superfamily/Ribonuclease H"/>
    <property type="match status" value="1"/>
</dbReference>
<reference evidence="1 2" key="1">
    <citation type="submission" date="2015-08" db="EMBL/GenBank/DDBJ databases">
        <title>Next Generation Sequencing and Analysis of the Genome of Puccinia sorghi L Schw, the Causal Agent of Maize Common Rust.</title>
        <authorList>
            <person name="Rochi L."/>
            <person name="Burguener G."/>
            <person name="Darino M."/>
            <person name="Turjanski A."/>
            <person name="Kreff E."/>
            <person name="Dieguez M.J."/>
            <person name="Sacco F."/>
        </authorList>
    </citation>
    <scope>NUCLEOTIDE SEQUENCE [LARGE SCALE GENOMIC DNA]</scope>
    <source>
        <strain evidence="1 2">RO10H11247</strain>
    </source>
</reference>
<dbReference type="Proteomes" id="UP000037035">
    <property type="component" value="Unassembled WGS sequence"/>
</dbReference>
<dbReference type="GO" id="GO:0003676">
    <property type="term" value="F:nucleic acid binding"/>
    <property type="evidence" value="ECO:0007669"/>
    <property type="project" value="InterPro"/>
</dbReference>
<feature type="non-terminal residue" evidence="1">
    <location>
        <position position="88"/>
    </location>
</feature>
<evidence type="ECO:0000313" key="2">
    <source>
        <dbReference type="Proteomes" id="UP000037035"/>
    </source>
</evidence>
<comment type="caution">
    <text evidence="1">The sequence shown here is derived from an EMBL/GenBank/DDBJ whole genome shotgun (WGS) entry which is preliminary data.</text>
</comment>
<evidence type="ECO:0008006" key="3">
    <source>
        <dbReference type="Google" id="ProtNLM"/>
    </source>
</evidence>
<organism evidence="1 2">
    <name type="scientific">Puccinia sorghi</name>
    <dbReference type="NCBI Taxonomy" id="27349"/>
    <lineage>
        <taxon>Eukaryota</taxon>
        <taxon>Fungi</taxon>
        <taxon>Dikarya</taxon>
        <taxon>Basidiomycota</taxon>
        <taxon>Pucciniomycotina</taxon>
        <taxon>Pucciniomycetes</taxon>
        <taxon>Pucciniales</taxon>
        <taxon>Pucciniaceae</taxon>
        <taxon>Puccinia</taxon>
    </lineage>
</organism>
<dbReference type="VEuPathDB" id="FungiDB:VP01_8689g1"/>
<name>A0A0L6U8Q7_9BASI</name>
<sequence>MLLIYFTVSIGVGTTAWVKFPPWWTPMAAERLHTPKTIFSNRGPVFISQILDWQLRIRLHPPTAFHRQTNGQSEISNKAVKQYLQHFV</sequence>
<dbReference type="InterPro" id="IPR012337">
    <property type="entry name" value="RNaseH-like_sf"/>
</dbReference>
<protein>
    <recommendedName>
        <fullName evidence="3">Integrase catalytic domain-containing protein</fullName>
    </recommendedName>
</protein>